<evidence type="ECO:0000256" key="1">
    <source>
        <dbReference type="SAM" id="Phobius"/>
    </source>
</evidence>
<dbReference type="Proteomes" id="UP000253209">
    <property type="component" value="Unassembled WGS sequence"/>
</dbReference>
<dbReference type="EMBL" id="QGDC01000003">
    <property type="protein sequence ID" value="RCH55508.1"/>
    <property type="molecule type" value="Genomic_DNA"/>
</dbReference>
<dbReference type="AlphaFoldDB" id="A0A367GR14"/>
<accession>A0A367GR14</accession>
<keyword evidence="3" id="KW-1185">Reference proteome</keyword>
<name>A0A367GR14_9SPHI</name>
<feature type="transmembrane region" description="Helical" evidence="1">
    <location>
        <begin position="12"/>
        <end position="33"/>
    </location>
</feature>
<protein>
    <submittedName>
        <fullName evidence="2">Uncharacterized protein</fullName>
    </submittedName>
</protein>
<gene>
    <name evidence="2" type="ORF">DJ568_06330</name>
</gene>
<feature type="transmembrane region" description="Helical" evidence="1">
    <location>
        <begin position="103"/>
        <end position="124"/>
    </location>
</feature>
<comment type="caution">
    <text evidence="2">The sequence shown here is derived from an EMBL/GenBank/DDBJ whole genome shotgun (WGS) entry which is preliminary data.</text>
</comment>
<sequence>MGTAELQLIKRIRVNLGIVIAGLAISGVTAFPIERELAWLVQSGSAFPRYMQEWLTTIYNAVKDTNQRYPFLSYGTDWLAFAHLVLAILFFGPARFPVKNIWVIQFGMIACVAIFPLAFIAGNIRGIPFFWQLIDCSFGLIGIIPLYISYKAARKLEQLYFERGIVIANI</sequence>
<dbReference type="RefSeq" id="WP_114004424.1">
    <property type="nucleotide sequence ID" value="NZ_QGDC01000003.1"/>
</dbReference>
<feature type="transmembrane region" description="Helical" evidence="1">
    <location>
        <begin position="71"/>
        <end position="91"/>
    </location>
</feature>
<keyword evidence="1" id="KW-1133">Transmembrane helix</keyword>
<reference evidence="2 3" key="1">
    <citation type="submission" date="2018-05" db="EMBL/GenBank/DDBJ databases">
        <title>Mucilaginibacter hurinus sp. nov., isolated from briquette warehouse soil.</title>
        <authorList>
            <person name="Choi L."/>
        </authorList>
    </citation>
    <scope>NUCLEOTIDE SEQUENCE [LARGE SCALE GENOMIC DNA]</scope>
    <source>
        <strain evidence="2 3">ZR32</strain>
    </source>
</reference>
<organism evidence="2 3">
    <name type="scientific">Mucilaginibacter hurinus</name>
    <dbReference type="NCBI Taxonomy" id="2201324"/>
    <lineage>
        <taxon>Bacteria</taxon>
        <taxon>Pseudomonadati</taxon>
        <taxon>Bacteroidota</taxon>
        <taxon>Sphingobacteriia</taxon>
        <taxon>Sphingobacteriales</taxon>
        <taxon>Sphingobacteriaceae</taxon>
        <taxon>Mucilaginibacter</taxon>
    </lineage>
</organism>
<evidence type="ECO:0000313" key="3">
    <source>
        <dbReference type="Proteomes" id="UP000253209"/>
    </source>
</evidence>
<proteinExistence type="predicted"/>
<keyword evidence="1" id="KW-0812">Transmembrane</keyword>
<keyword evidence="1" id="KW-0472">Membrane</keyword>
<feature type="transmembrane region" description="Helical" evidence="1">
    <location>
        <begin position="130"/>
        <end position="150"/>
    </location>
</feature>
<evidence type="ECO:0000313" key="2">
    <source>
        <dbReference type="EMBL" id="RCH55508.1"/>
    </source>
</evidence>
<dbReference type="OrthoDB" id="190649at2"/>